<gene>
    <name evidence="1" type="ORF">WCD41_06610</name>
</gene>
<sequence>MSPTVHVSDAADAVTIEWPDRPGYVVVDREGHVDRHAFALPPFSRRLVDPAADEKPAEAQAVTR</sequence>
<proteinExistence type="predicted"/>
<protein>
    <submittedName>
        <fullName evidence="1">Uncharacterized protein</fullName>
    </submittedName>
</protein>
<dbReference type="RefSeq" id="WP_337712605.1">
    <property type="nucleotide sequence ID" value="NZ_JBBEGL010000002.1"/>
</dbReference>
<accession>A0ABU8N2D0</accession>
<organism evidence="1 2">
    <name type="scientific">Actinomycetospora aeridis</name>
    <dbReference type="NCBI Taxonomy" id="3129231"/>
    <lineage>
        <taxon>Bacteria</taxon>
        <taxon>Bacillati</taxon>
        <taxon>Actinomycetota</taxon>
        <taxon>Actinomycetes</taxon>
        <taxon>Pseudonocardiales</taxon>
        <taxon>Pseudonocardiaceae</taxon>
        <taxon>Actinomycetospora</taxon>
    </lineage>
</organism>
<comment type="caution">
    <text evidence="1">The sequence shown here is derived from an EMBL/GenBank/DDBJ whole genome shotgun (WGS) entry which is preliminary data.</text>
</comment>
<name>A0ABU8N2D0_9PSEU</name>
<evidence type="ECO:0000313" key="2">
    <source>
        <dbReference type="Proteomes" id="UP001370100"/>
    </source>
</evidence>
<evidence type="ECO:0000313" key="1">
    <source>
        <dbReference type="EMBL" id="MEJ2886117.1"/>
    </source>
</evidence>
<reference evidence="1 2" key="1">
    <citation type="submission" date="2024-03" db="EMBL/GenBank/DDBJ databases">
        <title>Actinomycetospora sp. OC33-EN06, a novel actinomycete isolated from wild orchid (Aerides multiflora).</title>
        <authorList>
            <person name="Suriyachadkun C."/>
        </authorList>
    </citation>
    <scope>NUCLEOTIDE SEQUENCE [LARGE SCALE GENOMIC DNA]</scope>
    <source>
        <strain evidence="1 2">OC33-EN06</strain>
    </source>
</reference>
<dbReference type="Proteomes" id="UP001370100">
    <property type="component" value="Unassembled WGS sequence"/>
</dbReference>
<dbReference type="EMBL" id="JBBEGL010000002">
    <property type="protein sequence ID" value="MEJ2886117.1"/>
    <property type="molecule type" value="Genomic_DNA"/>
</dbReference>
<keyword evidence="2" id="KW-1185">Reference proteome</keyword>